<feature type="domain" description="MID" evidence="15">
    <location>
        <begin position="676"/>
        <end position="846"/>
    </location>
</feature>
<evidence type="ECO:0000259" key="15">
    <source>
        <dbReference type="Pfam" id="PF18296"/>
    </source>
</evidence>
<keyword evidence="8 11" id="KW-0539">Nucleus</keyword>
<dbReference type="GO" id="GO:0003713">
    <property type="term" value="F:transcription coactivator activity"/>
    <property type="evidence" value="ECO:0007669"/>
    <property type="project" value="TreeGrafter"/>
</dbReference>
<accession>A0AAD9IB70</accession>
<evidence type="ECO:0000256" key="3">
    <source>
        <dbReference type="ARBA" id="ARBA00019618"/>
    </source>
</evidence>
<feature type="region of interest" description="Disordered" evidence="12">
    <location>
        <begin position="399"/>
        <end position="447"/>
    </location>
</feature>
<comment type="subunit">
    <text evidence="11">Component of the SRB8-11 complex, which itself associates with the Mediator complex.</text>
</comment>
<evidence type="ECO:0000256" key="9">
    <source>
        <dbReference type="ARBA" id="ARBA00025661"/>
    </source>
</evidence>
<organism evidence="16 17">
    <name type="scientific">Phyllachora maydis</name>
    <dbReference type="NCBI Taxonomy" id="1825666"/>
    <lineage>
        <taxon>Eukaryota</taxon>
        <taxon>Fungi</taxon>
        <taxon>Dikarya</taxon>
        <taxon>Ascomycota</taxon>
        <taxon>Pezizomycotina</taxon>
        <taxon>Sordariomycetes</taxon>
        <taxon>Sordariomycetidae</taxon>
        <taxon>Phyllachorales</taxon>
        <taxon>Phyllachoraceae</taxon>
        <taxon>Phyllachora</taxon>
    </lineage>
</organism>
<feature type="compositionally biased region" description="Polar residues" evidence="12">
    <location>
        <begin position="403"/>
        <end position="416"/>
    </location>
</feature>
<comment type="caution">
    <text evidence="16">The sequence shown here is derived from an EMBL/GenBank/DDBJ whole genome shotgun (WGS) entry which is preliminary data.</text>
</comment>
<comment type="subcellular location">
    <subcellularLocation>
        <location evidence="1 11">Nucleus</location>
    </subcellularLocation>
</comment>
<dbReference type="InterPro" id="IPR041285">
    <property type="entry name" value="MID_MedPIWI"/>
</dbReference>
<dbReference type="GO" id="GO:0016592">
    <property type="term" value="C:mediator complex"/>
    <property type="evidence" value="ECO:0007669"/>
    <property type="project" value="InterPro"/>
</dbReference>
<keyword evidence="5 11" id="KW-0805">Transcription regulation</keyword>
<reference evidence="16" key="1">
    <citation type="journal article" date="2023" name="Mol. Plant Microbe Interact.">
        <title>Elucidating the Obligate Nature and Biological Capacity of an Invasive Fungal Corn Pathogen.</title>
        <authorList>
            <person name="MacCready J.S."/>
            <person name="Roggenkamp E.M."/>
            <person name="Gdanetz K."/>
            <person name="Chilvers M.I."/>
        </authorList>
    </citation>
    <scope>NUCLEOTIDE SEQUENCE</scope>
    <source>
        <strain evidence="16">PM02</strain>
    </source>
</reference>
<evidence type="ECO:0000256" key="4">
    <source>
        <dbReference type="ARBA" id="ARBA00022491"/>
    </source>
</evidence>
<comment type="similarity">
    <text evidence="2 11">Belongs to the Mediator complex subunit 13 family.</text>
</comment>
<keyword evidence="17" id="KW-1185">Reference proteome</keyword>
<evidence type="ECO:0000313" key="16">
    <source>
        <dbReference type="EMBL" id="KAK2074601.1"/>
    </source>
</evidence>
<keyword evidence="6 11" id="KW-0010">Activator</keyword>
<proteinExistence type="inferred from homology"/>
<evidence type="ECO:0000256" key="12">
    <source>
        <dbReference type="SAM" id="MobiDB-lite"/>
    </source>
</evidence>
<evidence type="ECO:0000256" key="6">
    <source>
        <dbReference type="ARBA" id="ARBA00023159"/>
    </source>
</evidence>
<evidence type="ECO:0000313" key="17">
    <source>
        <dbReference type="Proteomes" id="UP001217918"/>
    </source>
</evidence>
<dbReference type="Pfam" id="PF11597">
    <property type="entry name" value="Med13_N"/>
    <property type="match status" value="1"/>
</dbReference>
<dbReference type="GO" id="GO:0045944">
    <property type="term" value="P:positive regulation of transcription by RNA polymerase II"/>
    <property type="evidence" value="ECO:0007669"/>
    <property type="project" value="TreeGrafter"/>
</dbReference>
<evidence type="ECO:0000256" key="11">
    <source>
        <dbReference type="RuleBase" id="RU364134"/>
    </source>
</evidence>
<evidence type="ECO:0000256" key="7">
    <source>
        <dbReference type="ARBA" id="ARBA00023163"/>
    </source>
</evidence>
<evidence type="ECO:0000256" key="10">
    <source>
        <dbReference type="ARBA" id="ARBA00032008"/>
    </source>
</evidence>
<evidence type="ECO:0000259" key="14">
    <source>
        <dbReference type="Pfam" id="PF11597"/>
    </source>
</evidence>
<dbReference type="InterPro" id="IPR051139">
    <property type="entry name" value="Mediator_complx_sub13"/>
</dbReference>
<dbReference type="InterPro" id="IPR021643">
    <property type="entry name" value="Mediator_Med13_N"/>
</dbReference>
<feature type="domain" description="Mediator complex subunit Med13 C-terminal" evidence="13">
    <location>
        <begin position="854"/>
        <end position="1167"/>
    </location>
</feature>
<name>A0AAD9IB70_9PEZI</name>
<evidence type="ECO:0000256" key="1">
    <source>
        <dbReference type="ARBA" id="ARBA00004123"/>
    </source>
</evidence>
<dbReference type="InterPro" id="IPR009401">
    <property type="entry name" value="Med13_C"/>
</dbReference>
<dbReference type="PANTHER" id="PTHR48249:SF3">
    <property type="entry name" value="MEDIATOR OF RNA POLYMERASE II TRANSCRIPTION SUBUNIT 13"/>
    <property type="match status" value="1"/>
</dbReference>
<dbReference type="AlphaFoldDB" id="A0AAD9IB70"/>
<feature type="region of interest" description="Disordered" evidence="12">
    <location>
        <begin position="473"/>
        <end position="507"/>
    </location>
</feature>
<evidence type="ECO:0000256" key="2">
    <source>
        <dbReference type="ARBA" id="ARBA00009354"/>
    </source>
</evidence>
<feature type="compositionally biased region" description="Polar residues" evidence="12">
    <location>
        <begin position="245"/>
        <end position="255"/>
    </location>
</feature>
<dbReference type="PANTHER" id="PTHR48249">
    <property type="entry name" value="MEDIATOR OF RNA POLYMERASE II TRANSCRIPTION SUBUNIT 13"/>
    <property type="match status" value="1"/>
</dbReference>
<feature type="compositionally biased region" description="Acidic residues" evidence="12">
    <location>
        <begin position="476"/>
        <end position="498"/>
    </location>
</feature>
<keyword evidence="4 11" id="KW-0678">Repressor</keyword>
<sequence>MDVGEYETNTLVLGNLTSIGYRIYKPIASLSASYTFNASDVEDALRRDGCLVYMDAERQAFWCFYLASKDTAKNTAEQLGLDQTLEICGYALGLVEEGTFEPISLQKSRQLGTNPINTPSSSSSSGSALDRATQLLNLTNTSSSVAPEGDAKMTGTTPLDLKAHLSIPTHEVYRYFINGVVSSLVTAFCRQVGAVPLDHRNVLLPRDVDQFNTTGNTETLLTAPFGVFGFVHGVKEGDGPPADTSHGQSPDTQLSRARPELSDKFLHWKSICSRFTKSKLWESLLDGKRTPVATTNQKREPIFLEGDNLFGDIGDDMFENNELTDADFNFFDERPGHDELDLSALQDIGTAIEMTTSMNQASLALERSYVEFQEVPAMVKTAPQFAKPELRHARSILVDENRQGTPDTGSKNQMTVPGTKRHQTPFDPDTVYKKGAKSSQTARDSNDANYGVLMTRINGGVDTVPLLQETIKREDVESDSDDLSLVSDQDDSSEDLDEPSSPTKSHVFRRRLDDDVASMAASFKDLESTTAAESPSYGPNELTHLSIMEREKGEVSVTKFFSDADPAPLHISLSDDVYVAVAQILAEQACTGTLQLDAATSLLASSPVPLDTRRSLIAEARRAMESLKGTLPRSLSGAHDCPFRTLMEVQDVPWLVLPAAIPFWESLGLGPSFGTKDVCAVSIFPELEGMADHAAAFLDRMQSMYESLKLGTFGKMPTISGLANGLLGCEGTQSSMELDGMCSGSSFSGYMHMLAEVMAGAETTEKNFVVFFVYSLEKPGSAVDCCAGFQELFERYRKGLMERRKPVLNELVLQLIPLSYVALDSTLSVLSPAEYATLSFAVYDRCTMFGGPMPAPAIVLEQSLPHLIKFQPSPTPSPNLLQENSNMHLAYCQSVDERWITAAWTDNRGLRQMTASYCLGRRGRPLSRPVASVIQEMWTTTTELISLLKVQWRIIVTKCGVIDVSEVETWKEASREDRSIGASLVIMTADTNPSLQLIPPAVKLPVAASSVLYTTPAATPQPVGVVSPEQSGAPGALATGPPTPGGGDTAMNSDADADATLVDVTDTTWGAVLSHRLSNSASLTDVSPALASGYLVKRSGARPDDPPAIMEVNMIHGDQTPRAGNMRVYELGLREMLGAFRGLGTVARLRGVVDREVDVRPWHVAVAEKAARALYQLL</sequence>
<dbReference type="Proteomes" id="UP001217918">
    <property type="component" value="Unassembled WGS sequence"/>
</dbReference>
<feature type="region of interest" description="Disordered" evidence="12">
    <location>
        <begin position="1025"/>
        <end position="1048"/>
    </location>
</feature>
<gene>
    <name evidence="16" type="ORF">P8C59_008796</name>
</gene>
<evidence type="ECO:0000259" key="13">
    <source>
        <dbReference type="Pfam" id="PF06333"/>
    </source>
</evidence>
<protein>
    <recommendedName>
        <fullName evidence="3 11">Mediator of RNA polymerase II transcription subunit 13</fullName>
    </recommendedName>
    <alternativeName>
        <fullName evidence="10 11">Mediator complex subunit 13</fullName>
    </alternativeName>
</protein>
<dbReference type="EMBL" id="JAQQPM010000008">
    <property type="protein sequence ID" value="KAK2074601.1"/>
    <property type="molecule type" value="Genomic_DNA"/>
</dbReference>
<keyword evidence="7 11" id="KW-0804">Transcription</keyword>
<evidence type="ECO:0000256" key="8">
    <source>
        <dbReference type="ARBA" id="ARBA00023242"/>
    </source>
</evidence>
<comment type="function">
    <text evidence="9 11">Component of the SRB8-11 complex. The SRB8-11 complex is a regulatory module of the Mediator complex which is itself involved in regulation of basal and activated RNA polymerase II-dependent transcription. The SRB8-11 complex may be involved in the transcriptional repression of a subset of genes regulated by Mediator. It may inhibit the association of the Mediator complex with RNA polymerase II to form the holoenzyme complex.</text>
</comment>
<dbReference type="Pfam" id="PF18296">
    <property type="entry name" value="MID_MedPIWI"/>
    <property type="match status" value="1"/>
</dbReference>
<feature type="domain" description="Mediator complex subunit Med13 N-terminal" evidence="14">
    <location>
        <begin position="7"/>
        <end position="222"/>
    </location>
</feature>
<dbReference type="Pfam" id="PF06333">
    <property type="entry name" value="Med13_C"/>
    <property type="match status" value="1"/>
</dbReference>
<evidence type="ECO:0000256" key="5">
    <source>
        <dbReference type="ARBA" id="ARBA00023015"/>
    </source>
</evidence>
<feature type="region of interest" description="Disordered" evidence="12">
    <location>
        <begin position="236"/>
        <end position="256"/>
    </location>
</feature>